<comment type="caution">
    <text evidence="1">The sequence shown here is derived from an EMBL/GenBank/DDBJ whole genome shotgun (WGS) entry which is preliminary data.</text>
</comment>
<dbReference type="EMBL" id="JAHUTJ010017854">
    <property type="protein sequence ID" value="MED6271161.1"/>
    <property type="molecule type" value="Genomic_DNA"/>
</dbReference>
<accession>A0ABU7D7P3</accession>
<keyword evidence="2" id="KW-1185">Reference proteome</keyword>
<sequence>MVVEVNNPQPSQLLNMIVCDPKNKACMDPMCQKCCFDEVKFAETDCPEVSTIHTAVLCAAHGTKSYATLSESLRHEWTVWAHLEPILKELRAKCPEKVVLHVISDGPVAKYRNKSNFYLLSTVPSLTGFKHITWNYCRRSHGKGAPDGLGWAIKRCRAPYLPRR</sequence>
<evidence type="ECO:0000313" key="2">
    <source>
        <dbReference type="Proteomes" id="UP001352852"/>
    </source>
</evidence>
<reference evidence="1 2" key="1">
    <citation type="submission" date="2021-06" db="EMBL/GenBank/DDBJ databases">
        <authorList>
            <person name="Palmer J.M."/>
        </authorList>
    </citation>
    <scope>NUCLEOTIDE SEQUENCE [LARGE SCALE GENOMIC DNA]</scope>
    <source>
        <strain evidence="1 2">CL_MEX2019</strain>
        <tissue evidence="1">Muscle</tissue>
    </source>
</reference>
<proteinExistence type="predicted"/>
<dbReference type="Proteomes" id="UP001352852">
    <property type="component" value="Unassembled WGS sequence"/>
</dbReference>
<evidence type="ECO:0000313" key="1">
    <source>
        <dbReference type="EMBL" id="MED6271161.1"/>
    </source>
</evidence>
<name>A0ABU7D7P3_9TELE</name>
<protein>
    <submittedName>
        <fullName evidence="1">Uncharacterized protein</fullName>
    </submittedName>
</protein>
<organism evidence="1 2">
    <name type="scientific">Characodon lateralis</name>
    <dbReference type="NCBI Taxonomy" id="208331"/>
    <lineage>
        <taxon>Eukaryota</taxon>
        <taxon>Metazoa</taxon>
        <taxon>Chordata</taxon>
        <taxon>Craniata</taxon>
        <taxon>Vertebrata</taxon>
        <taxon>Euteleostomi</taxon>
        <taxon>Actinopterygii</taxon>
        <taxon>Neopterygii</taxon>
        <taxon>Teleostei</taxon>
        <taxon>Neoteleostei</taxon>
        <taxon>Acanthomorphata</taxon>
        <taxon>Ovalentaria</taxon>
        <taxon>Atherinomorphae</taxon>
        <taxon>Cyprinodontiformes</taxon>
        <taxon>Goodeidae</taxon>
        <taxon>Characodon</taxon>
    </lineage>
</organism>
<dbReference type="PANTHER" id="PTHR46601">
    <property type="entry name" value="ULP_PROTEASE DOMAIN-CONTAINING PROTEIN"/>
    <property type="match status" value="1"/>
</dbReference>
<gene>
    <name evidence="1" type="ORF">CHARACLAT_017406</name>
</gene>
<dbReference type="PANTHER" id="PTHR46601:SF1">
    <property type="entry name" value="ADF-H DOMAIN-CONTAINING PROTEIN"/>
    <property type="match status" value="1"/>
</dbReference>